<protein>
    <submittedName>
        <fullName evidence="1">Uncharacterized protein</fullName>
    </submittedName>
</protein>
<organism evidence="1 2">
    <name type="scientific">Listeria grayi</name>
    <name type="common">Listeria murrayi</name>
    <dbReference type="NCBI Taxonomy" id="1641"/>
    <lineage>
        <taxon>Bacteria</taxon>
        <taxon>Bacillati</taxon>
        <taxon>Bacillota</taxon>
        <taxon>Bacilli</taxon>
        <taxon>Bacillales</taxon>
        <taxon>Listeriaceae</taxon>
        <taxon>Listeria</taxon>
    </lineage>
</organism>
<reference evidence="1 2" key="1">
    <citation type="submission" date="2018-06" db="EMBL/GenBank/DDBJ databases">
        <authorList>
            <consortium name="Pathogen Informatics"/>
            <person name="Doyle S."/>
        </authorList>
    </citation>
    <scope>NUCLEOTIDE SEQUENCE [LARGE SCALE GENOMIC DNA]</scope>
    <source>
        <strain evidence="2">NCTC 10815</strain>
    </source>
</reference>
<dbReference type="Proteomes" id="UP000254879">
    <property type="component" value="Unassembled WGS sequence"/>
</dbReference>
<sequence length="210" mass="24905">MDTFLRLTDSEYVEIKQALLVDKEVTFIDQEAFQKKYHLSKDKAEMLLGKLLEDGVLMSKANDPRCYKKMDTWLYLKIRKIKLTFTHLHFALQKLEDSEKNSCSSCLKETLELMEQAYKRQEQHTFERAIQDFYSCLIRYTEIELLHKGKDNILELFLSERFNQEQVAKWHDLLGNLTKALQARYFSEGHSIIRQMMGAYIQLYIDKKAA</sequence>
<accession>A0A378MCE2</accession>
<evidence type="ECO:0000313" key="1">
    <source>
        <dbReference type="EMBL" id="STY44049.1"/>
    </source>
</evidence>
<name>A0A378MCE2_LISGR</name>
<dbReference type="EMBL" id="UGPG01000001">
    <property type="protein sequence ID" value="STY44049.1"/>
    <property type="molecule type" value="Genomic_DNA"/>
</dbReference>
<gene>
    <name evidence="1" type="ORF">NCTC10815_01365</name>
</gene>
<evidence type="ECO:0000313" key="2">
    <source>
        <dbReference type="Proteomes" id="UP000254879"/>
    </source>
</evidence>
<dbReference type="RefSeq" id="WP_003754533.1">
    <property type="nucleotide sequence ID" value="NZ_CABKNG010000001.1"/>
</dbReference>
<dbReference type="AlphaFoldDB" id="A0A378MCE2"/>
<proteinExistence type="predicted"/>
<dbReference type="OrthoDB" id="2361190at2"/>